<reference evidence="1 2" key="1">
    <citation type="submission" date="2019-06" db="EMBL/GenBank/DDBJ databases">
        <authorList>
            <person name="Li M."/>
        </authorList>
    </citation>
    <scope>NUCLEOTIDE SEQUENCE [LARGE SCALE GENOMIC DNA]</scope>
    <source>
        <strain evidence="1 2">BGMRC6574</strain>
    </source>
</reference>
<accession>A0A506TZT5</accession>
<organism evidence="1 2">
    <name type="scientific">Pararhizobium mangrovi</name>
    <dbReference type="NCBI Taxonomy" id="2590452"/>
    <lineage>
        <taxon>Bacteria</taxon>
        <taxon>Pseudomonadati</taxon>
        <taxon>Pseudomonadota</taxon>
        <taxon>Alphaproteobacteria</taxon>
        <taxon>Hyphomicrobiales</taxon>
        <taxon>Rhizobiaceae</taxon>
        <taxon>Rhizobium/Agrobacterium group</taxon>
        <taxon>Pararhizobium</taxon>
    </lineage>
</organism>
<dbReference type="RefSeq" id="WP_141167687.1">
    <property type="nucleotide sequence ID" value="NZ_VHLH01000027.1"/>
</dbReference>
<dbReference type="OrthoDB" id="8481001at2"/>
<protein>
    <submittedName>
        <fullName evidence="1">Uncharacterized protein</fullName>
    </submittedName>
</protein>
<gene>
    <name evidence="1" type="ORF">FJU11_13990</name>
</gene>
<evidence type="ECO:0000313" key="1">
    <source>
        <dbReference type="EMBL" id="TPW26708.1"/>
    </source>
</evidence>
<evidence type="ECO:0000313" key="2">
    <source>
        <dbReference type="Proteomes" id="UP000320314"/>
    </source>
</evidence>
<proteinExistence type="predicted"/>
<sequence>MENETSDFILIPAKGGGALIRRSEIAGGRPNGGEGGIVYLKSGPSVYTTASIPQIAGYLEAEVAEVR</sequence>
<dbReference type="AlphaFoldDB" id="A0A506TZT5"/>
<keyword evidence="2" id="KW-1185">Reference proteome</keyword>
<comment type="caution">
    <text evidence="1">The sequence shown here is derived from an EMBL/GenBank/DDBJ whole genome shotgun (WGS) entry which is preliminary data.</text>
</comment>
<dbReference type="EMBL" id="VHLH01000027">
    <property type="protein sequence ID" value="TPW26708.1"/>
    <property type="molecule type" value="Genomic_DNA"/>
</dbReference>
<dbReference type="Proteomes" id="UP000320314">
    <property type="component" value="Unassembled WGS sequence"/>
</dbReference>
<name>A0A506TZT5_9HYPH</name>